<dbReference type="AlphaFoldDB" id="A0A125QAG3"/>
<evidence type="ECO:0000256" key="1">
    <source>
        <dbReference type="SAM" id="MobiDB-lite"/>
    </source>
</evidence>
<dbReference type="Proteomes" id="UP000057737">
    <property type="component" value="Unassembled WGS sequence"/>
</dbReference>
<organism evidence="2 3">
    <name type="scientific">Bradyrhizobium macuxiense</name>
    <dbReference type="NCBI Taxonomy" id="1755647"/>
    <lineage>
        <taxon>Bacteria</taxon>
        <taxon>Pseudomonadati</taxon>
        <taxon>Pseudomonadota</taxon>
        <taxon>Alphaproteobacteria</taxon>
        <taxon>Hyphomicrobiales</taxon>
        <taxon>Nitrobacteraceae</taxon>
        <taxon>Bradyrhizobium</taxon>
    </lineage>
</organism>
<dbReference type="InterPro" id="IPR029045">
    <property type="entry name" value="ClpP/crotonase-like_dom_sf"/>
</dbReference>
<evidence type="ECO:0000313" key="3">
    <source>
        <dbReference type="Proteomes" id="UP000057737"/>
    </source>
</evidence>
<protein>
    <submittedName>
        <fullName evidence="2">Uncharacterized protein</fullName>
    </submittedName>
</protein>
<evidence type="ECO:0000313" key="2">
    <source>
        <dbReference type="EMBL" id="KWV60455.1"/>
    </source>
</evidence>
<feature type="compositionally biased region" description="Polar residues" evidence="1">
    <location>
        <begin position="183"/>
        <end position="197"/>
    </location>
</feature>
<dbReference type="Gene3D" id="3.90.226.10">
    <property type="entry name" value="2-enoyl-CoA Hydratase, Chain A, domain 1"/>
    <property type="match status" value="1"/>
</dbReference>
<sequence length="219" mass="23187">MILAAALSSADCLGMDISRVAGCAGDVLRLSGDIADGDYVRFRAHFGAERRIVGIDLDSGGGSLYEGLRIAMLTHQRQVPTYVSNECDSACAFIFLASRKRYVAPDAKVGVHSVGNTHGGEDNGTIRDTIRLARLSAKLGIPLSTIGKMVATPPRKISYLNKEELAALKVIARNPFARIAVHGSTQPTKGGSLSCNAAISREEPKDDGMARDRSSAKGS</sequence>
<feature type="region of interest" description="Disordered" evidence="1">
    <location>
        <begin position="182"/>
        <end position="219"/>
    </location>
</feature>
<feature type="compositionally biased region" description="Basic and acidic residues" evidence="1">
    <location>
        <begin position="200"/>
        <end position="219"/>
    </location>
</feature>
<accession>A0A125QAG3</accession>
<dbReference type="SUPFAM" id="SSF52096">
    <property type="entry name" value="ClpP/crotonase"/>
    <property type="match status" value="1"/>
</dbReference>
<comment type="caution">
    <text evidence="2">The sequence shown here is derived from an EMBL/GenBank/DDBJ whole genome shotgun (WGS) entry which is preliminary data.</text>
</comment>
<gene>
    <name evidence="2" type="ORF">AS156_29175</name>
</gene>
<dbReference type="EMBL" id="LNCU01000019">
    <property type="protein sequence ID" value="KWV60455.1"/>
    <property type="molecule type" value="Genomic_DNA"/>
</dbReference>
<proteinExistence type="predicted"/>
<reference evidence="2 3" key="1">
    <citation type="submission" date="2015-11" db="EMBL/GenBank/DDBJ databases">
        <title>Draft Genome Sequence of the Strain BR 10303 (Bradyrhizobium sp.) isolated from nodules of Centrolobium paraense.</title>
        <authorList>
            <person name="Zelli J.E."/>
            <person name="Simoes-Araujo J.L."/>
            <person name="Barauna A.C."/>
            <person name="Silva K."/>
        </authorList>
    </citation>
    <scope>NUCLEOTIDE SEQUENCE [LARGE SCALE GENOMIC DNA]</scope>
    <source>
        <strain evidence="2 3">BR 10303</strain>
    </source>
</reference>
<name>A0A125QAG3_9BRAD</name>
<keyword evidence="3" id="KW-1185">Reference proteome</keyword>